<sequence>MMPMGVAYGSAAIGSGKWSQMTQCFRVCLSKAECFPPGKREVTFGQSVVCVQSEICLLLLLTCAWRLRVEVQHVFIKKTRTFCC</sequence>
<comment type="caution">
    <text evidence="1">The sequence shown here is derived from an EMBL/GenBank/DDBJ whole genome shotgun (WGS) entry which is preliminary data.</text>
</comment>
<gene>
    <name evidence="1" type="ORF">AGOR_G00077890</name>
</gene>
<evidence type="ECO:0000313" key="1">
    <source>
        <dbReference type="EMBL" id="KAI1898973.1"/>
    </source>
</evidence>
<accession>A0A8T3DP39</accession>
<dbReference type="EMBL" id="JAERUA010000006">
    <property type="protein sequence ID" value="KAI1898973.1"/>
    <property type="molecule type" value="Genomic_DNA"/>
</dbReference>
<organism evidence="1 2">
    <name type="scientific">Albula goreensis</name>
    <dbReference type="NCBI Taxonomy" id="1534307"/>
    <lineage>
        <taxon>Eukaryota</taxon>
        <taxon>Metazoa</taxon>
        <taxon>Chordata</taxon>
        <taxon>Craniata</taxon>
        <taxon>Vertebrata</taxon>
        <taxon>Euteleostomi</taxon>
        <taxon>Actinopterygii</taxon>
        <taxon>Neopterygii</taxon>
        <taxon>Teleostei</taxon>
        <taxon>Albuliformes</taxon>
        <taxon>Albulidae</taxon>
        <taxon>Albula</taxon>
    </lineage>
</organism>
<dbReference type="AlphaFoldDB" id="A0A8T3DP39"/>
<proteinExistence type="predicted"/>
<protein>
    <submittedName>
        <fullName evidence="1">Uncharacterized protein</fullName>
    </submittedName>
</protein>
<keyword evidence="2" id="KW-1185">Reference proteome</keyword>
<evidence type="ECO:0000313" key="2">
    <source>
        <dbReference type="Proteomes" id="UP000829720"/>
    </source>
</evidence>
<dbReference type="Proteomes" id="UP000829720">
    <property type="component" value="Unassembled WGS sequence"/>
</dbReference>
<reference evidence="1" key="1">
    <citation type="submission" date="2021-01" db="EMBL/GenBank/DDBJ databases">
        <authorList>
            <person name="Zahm M."/>
            <person name="Roques C."/>
            <person name="Cabau C."/>
            <person name="Klopp C."/>
            <person name="Donnadieu C."/>
            <person name="Jouanno E."/>
            <person name="Lampietro C."/>
            <person name="Louis A."/>
            <person name="Herpin A."/>
            <person name="Echchiki A."/>
            <person name="Berthelot C."/>
            <person name="Parey E."/>
            <person name="Roest-Crollius H."/>
            <person name="Braasch I."/>
            <person name="Postlethwait J."/>
            <person name="Bobe J."/>
            <person name="Montfort J."/>
            <person name="Bouchez O."/>
            <person name="Begum T."/>
            <person name="Mejri S."/>
            <person name="Adams A."/>
            <person name="Chen W.-J."/>
            <person name="Guiguen Y."/>
        </authorList>
    </citation>
    <scope>NUCLEOTIDE SEQUENCE</scope>
    <source>
        <tissue evidence="1">Blood</tissue>
    </source>
</reference>
<name>A0A8T3DP39_9TELE</name>